<dbReference type="KEGG" id="haei:MUN82_09990"/>
<name>A0A8T9T6F8_9BACT</name>
<dbReference type="EMBL" id="CP095053">
    <property type="protein sequence ID" value="UOR07409.1"/>
    <property type="molecule type" value="Genomic_DNA"/>
</dbReference>
<protein>
    <submittedName>
        <fullName evidence="1">Uncharacterized protein</fullName>
    </submittedName>
</protein>
<dbReference type="AlphaFoldDB" id="A0A8T9T6F8"/>
<keyword evidence="2" id="KW-1185">Reference proteome</keyword>
<dbReference type="Proteomes" id="UP000829925">
    <property type="component" value="Chromosome"/>
</dbReference>
<gene>
    <name evidence="1" type="ORF">MUN82_09990</name>
</gene>
<accession>A0A8T9T6F8</accession>
<evidence type="ECO:0000313" key="1">
    <source>
        <dbReference type="EMBL" id="UOR07409.1"/>
    </source>
</evidence>
<reference evidence="1 2" key="1">
    <citation type="submission" date="2022-04" db="EMBL/GenBank/DDBJ databases">
        <title>Hymenobacter sp. isolated from the air.</title>
        <authorList>
            <person name="Won M."/>
            <person name="Lee C.-M."/>
            <person name="Woen H.-Y."/>
            <person name="Kwon S.-W."/>
        </authorList>
    </citation>
    <scope>NUCLEOTIDE SEQUENCE [LARGE SCALE GENOMIC DNA]</scope>
    <source>
        <strain evidence="2">5413 J-13</strain>
    </source>
</reference>
<evidence type="ECO:0000313" key="2">
    <source>
        <dbReference type="Proteomes" id="UP000829925"/>
    </source>
</evidence>
<sequence>MILSFNTADRYNGTYKPTLDTLIITHDAVLVKLYTEGYSAEDMVDFVSDLIALGQFSLETLNDDLRRARVAAEVDTARPAVEVAPS</sequence>
<organism evidence="1 2">
    <name type="scientific">Hymenobacter aerilatus</name>
    <dbReference type="NCBI Taxonomy" id="2932251"/>
    <lineage>
        <taxon>Bacteria</taxon>
        <taxon>Pseudomonadati</taxon>
        <taxon>Bacteroidota</taxon>
        <taxon>Cytophagia</taxon>
        <taxon>Cytophagales</taxon>
        <taxon>Hymenobacteraceae</taxon>
        <taxon>Hymenobacter</taxon>
    </lineage>
</organism>
<proteinExistence type="predicted"/>
<dbReference type="RefSeq" id="WP_245097132.1">
    <property type="nucleotide sequence ID" value="NZ_CP095053.1"/>
</dbReference>